<keyword evidence="2" id="KW-0813">Transport</keyword>
<evidence type="ECO:0000256" key="7">
    <source>
        <dbReference type="ARBA" id="ARBA00023214"/>
    </source>
</evidence>
<evidence type="ECO:0000256" key="2">
    <source>
        <dbReference type="ARBA" id="ARBA00022448"/>
    </source>
</evidence>
<accession>A0ABW5DDA2</accession>
<reference evidence="11" key="1">
    <citation type="journal article" date="2019" name="Int. J. Syst. Evol. Microbiol.">
        <title>The Global Catalogue of Microorganisms (GCM) 10K type strain sequencing project: providing services to taxonomists for standard genome sequencing and annotation.</title>
        <authorList>
            <consortium name="The Broad Institute Genomics Platform"/>
            <consortium name="The Broad Institute Genome Sequencing Center for Infectious Disease"/>
            <person name="Wu L."/>
            <person name="Ma J."/>
        </authorList>
    </citation>
    <scope>NUCLEOTIDE SEQUENCE [LARGE SCALE GENOMIC DNA]</scope>
    <source>
        <strain evidence="11">KCTC 23707</strain>
    </source>
</reference>
<feature type="transmembrane region" description="Helical" evidence="9">
    <location>
        <begin position="364"/>
        <end position="389"/>
    </location>
</feature>
<dbReference type="PRINTS" id="PR00762">
    <property type="entry name" value="CLCHANNEL"/>
</dbReference>
<keyword evidence="4 9" id="KW-1133">Transmembrane helix</keyword>
<keyword evidence="7" id="KW-0868">Chloride</keyword>
<gene>
    <name evidence="10" type="primary">clcA</name>
    <name evidence="10" type="ORF">ACFSMZ_04875</name>
</gene>
<organism evidence="10 11">
    <name type="scientific">Chelativorans composti</name>
    <dbReference type="NCBI Taxonomy" id="768533"/>
    <lineage>
        <taxon>Bacteria</taxon>
        <taxon>Pseudomonadati</taxon>
        <taxon>Pseudomonadota</taxon>
        <taxon>Alphaproteobacteria</taxon>
        <taxon>Hyphomicrobiales</taxon>
        <taxon>Phyllobacteriaceae</taxon>
        <taxon>Chelativorans</taxon>
    </lineage>
</organism>
<sequence length="461" mass="47888">MQGEQPDTQISQARFVMVALVAGILTGIFGGLFHLIIESLIEWPAWLARHLHGWRLVAACGLVTMAATVLAVWLTRRYAPEAGGSGVPEIEGSIEGLREVRWPRVLPVKFSAGIAAIGSGLVLGREGPTIHMGGSAALAAADLFRVDGSDRRALLAAGAAAGLACAFNAPMSAVLFVIEETRRQFPYSFRTYMGVFAAALAGTTMTEMISGWQPFMFIETSRAALSALPAFALLGALLGIVGVAFNIGILRMLDFAATVQRRIPYAWPAAVGFAVGALLVLAPKTVTGGERVVSELVAHTPALSVLLLLAAARLATSVASYSAGTPGGIFAPILTLATCIGLAFGTAIELVSPGLLKSLGISPVSFGVVAMAALFTASVRAPAVGIVLVMELTGAYALTLPMLAACLGASLVAQWLGGRPIYEQMLERTLAQAEIAPPAEGQPEAGLAAVPPSDPSRRMRH</sequence>
<dbReference type="CDD" id="cd01031">
    <property type="entry name" value="EriC"/>
    <property type="match status" value="1"/>
</dbReference>
<feature type="transmembrane region" description="Helical" evidence="9">
    <location>
        <begin position="15"/>
        <end position="36"/>
    </location>
</feature>
<feature type="transmembrane region" description="Helical" evidence="9">
    <location>
        <begin position="329"/>
        <end position="352"/>
    </location>
</feature>
<dbReference type="RefSeq" id="WP_345098022.1">
    <property type="nucleotide sequence ID" value="NZ_BAABGS010000010.1"/>
</dbReference>
<feature type="region of interest" description="Disordered" evidence="8">
    <location>
        <begin position="439"/>
        <end position="461"/>
    </location>
</feature>
<name>A0ABW5DDA2_9HYPH</name>
<dbReference type="Gene3D" id="1.10.3080.10">
    <property type="entry name" value="Clc chloride channel"/>
    <property type="match status" value="1"/>
</dbReference>
<keyword evidence="11" id="KW-1185">Reference proteome</keyword>
<dbReference type="Proteomes" id="UP001597373">
    <property type="component" value="Unassembled WGS sequence"/>
</dbReference>
<dbReference type="NCBIfam" id="NF003640">
    <property type="entry name" value="PRK05277.1"/>
    <property type="match status" value="1"/>
</dbReference>
<feature type="transmembrane region" description="Helical" evidence="9">
    <location>
        <begin position="190"/>
        <end position="212"/>
    </location>
</feature>
<feature type="transmembrane region" description="Helical" evidence="9">
    <location>
        <begin position="224"/>
        <end position="245"/>
    </location>
</feature>
<evidence type="ECO:0000256" key="3">
    <source>
        <dbReference type="ARBA" id="ARBA00022692"/>
    </source>
</evidence>
<dbReference type="InterPro" id="IPR001807">
    <property type="entry name" value="ClC"/>
</dbReference>
<keyword evidence="3 9" id="KW-0812">Transmembrane</keyword>
<dbReference type="SUPFAM" id="SSF81340">
    <property type="entry name" value="Clc chloride channel"/>
    <property type="match status" value="1"/>
</dbReference>
<comment type="caution">
    <text evidence="10">The sequence shown here is derived from an EMBL/GenBank/DDBJ whole genome shotgun (WGS) entry which is preliminary data.</text>
</comment>
<keyword evidence="5" id="KW-0406">Ion transport</keyword>
<feature type="transmembrane region" description="Helical" evidence="9">
    <location>
        <begin position="153"/>
        <end position="178"/>
    </location>
</feature>
<feature type="transmembrane region" description="Helical" evidence="9">
    <location>
        <begin position="395"/>
        <end position="416"/>
    </location>
</feature>
<dbReference type="Pfam" id="PF00654">
    <property type="entry name" value="Voltage_CLC"/>
    <property type="match status" value="1"/>
</dbReference>
<evidence type="ECO:0000256" key="8">
    <source>
        <dbReference type="SAM" id="MobiDB-lite"/>
    </source>
</evidence>
<evidence type="ECO:0000313" key="10">
    <source>
        <dbReference type="EMBL" id="MFD2259093.1"/>
    </source>
</evidence>
<evidence type="ECO:0000256" key="6">
    <source>
        <dbReference type="ARBA" id="ARBA00023136"/>
    </source>
</evidence>
<dbReference type="PANTHER" id="PTHR45711:SF6">
    <property type="entry name" value="CHLORIDE CHANNEL PROTEIN"/>
    <property type="match status" value="1"/>
</dbReference>
<feature type="transmembrane region" description="Helical" evidence="9">
    <location>
        <begin position="56"/>
        <end position="75"/>
    </location>
</feature>
<evidence type="ECO:0000313" key="11">
    <source>
        <dbReference type="Proteomes" id="UP001597373"/>
    </source>
</evidence>
<dbReference type="PANTHER" id="PTHR45711">
    <property type="entry name" value="CHLORIDE CHANNEL PROTEIN"/>
    <property type="match status" value="1"/>
</dbReference>
<dbReference type="InterPro" id="IPR014743">
    <property type="entry name" value="Cl-channel_core"/>
</dbReference>
<keyword evidence="6 9" id="KW-0472">Membrane</keyword>
<feature type="transmembrane region" description="Helical" evidence="9">
    <location>
        <begin position="265"/>
        <end position="282"/>
    </location>
</feature>
<evidence type="ECO:0000256" key="5">
    <source>
        <dbReference type="ARBA" id="ARBA00023065"/>
    </source>
</evidence>
<comment type="subcellular location">
    <subcellularLocation>
        <location evidence="1">Membrane</location>
        <topology evidence="1">Multi-pass membrane protein</topology>
    </subcellularLocation>
</comment>
<evidence type="ECO:0000256" key="4">
    <source>
        <dbReference type="ARBA" id="ARBA00022989"/>
    </source>
</evidence>
<dbReference type="EMBL" id="JBHUIR010000019">
    <property type="protein sequence ID" value="MFD2259093.1"/>
    <property type="molecule type" value="Genomic_DNA"/>
</dbReference>
<feature type="transmembrane region" description="Helical" evidence="9">
    <location>
        <begin position="303"/>
        <end position="323"/>
    </location>
</feature>
<evidence type="ECO:0000256" key="1">
    <source>
        <dbReference type="ARBA" id="ARBA00004141"/>
    </source>
</evidence>
<proteinExistence type="predicted"/>
<evidence type="ECO:0000256" key="9">
    <source>
        <dbReference type="SAM" id="Phobius"/>
    </source>
</evidence>
<protein>
    <submittedName>
        <fullName evidence="10">H(+)/Cl(-) exchange transporter ClcA</fullName>
    </submittedName>
</protein>